<evidence type="ECO:0000259" key="3">
    <source>
        <dbReference type="Pfam" id="PF02894"/>
    </source>
</evidence>
<dbReference type="Pfam" id="PF02894">
    <property type="entry name" value="GFO_IDH_MocA_C"/>
    <property type="match status" value="1"/>
</dbReference>
<evidence type="ECO:0000313" key="4">
    <source>
        <dbReference type="EMBL" id="MFC5653611.1"/>
    </source>
</evidence>
<comment type="similarity">
    <text evidence="1">Belongs to the Gfo/Idh/MocA family.</text>
</comment>
<feature type="domain" description="Gfo/Idh/MocA-like oxidoreductase C-terminal" evidence="3">
    <location>
        <begin position="165"/>
        <end position="347"/>
    </location>
</feature>
<name>A0ABW0WAS3_9BACL</name>
<dbReference type="InterPro" id="IPR036291">
    <property type="entry name" value="NAD(P)-bd_dom_sf"/>
</dbReference>
<keyword evidence="5" id="KW-1185">Reference proteome</keyword>
<proteinExistence type="inferred from homology"/>
<dbReference type="EMBL" id="JBHSOW010000130">
    <property type="protein sequence ID" value="MFC5653611.1"/>
    <property type="molecule type" value="Genomic_DNA"/>
</dbReference>
<protein>
    <submittedName>
        <fullName evidence="4">Gfo/Idh/MocA family protein</fullName>
    </submittedName>
</protein>
<dbReference type="Gene3D" id="3.40.50.720">
    <property type="entry name" value="NAD(P)-binding Rossmann-like Domain"/>
    <property type="match status" value="1"/>
</dbReference>
<dbReference type="InterPro" id="IPR000683">
    <property type="entry name" value="Gfo/Idh/MocA-like_OxRdtase_N"/>
</dbReference>
<dbReference type="InterPro" id="IPR051317">
    <property type="entry name" value="Gfo/Idh/MocA_oxidoreduct"/>
</dbReference>
<dbReference type="SUPFAM" id="SSF51735">
    <property type="entry name" value="NAD(P)-binding Rossmann-fold domains"/>
    <property type="match status" value="1"/>
</dbReference>
<comment type="caution">
    <text evidence="4">The sequence shown here is derived from an EMBL/GenBank/DDBJ whole genome shotgun (WGS) entry which is preliminary data.</text>
</comment>
<dbReference type="InterPro" id="IPR004104">
    <property type="entry name" value="Gfo/Idh/MocA-like_OxRdtase_C"/>
</dbReference>
<evidence type="ECO:0000259" key="2">
    <source>
        <dbReference type="Pfam" id="PF01408"/>
    </source>
</evidence>
<dbReference type="SUPFAM" id="SSF55347">
    <property type="entry name" value="Glyceraldehyde-3-phosphate dehydrogenase-like, C-terminal domain"/>
    <property type="match status" value="1"/>
</dbReference>
<reference evidence="5" key="1">
    <citation type="journal article" date="2019" name="Int. J. Syst. Evol. Microbiol.">
        <title>The Global Catalogue of Microorganisms (GCM) 10K type strain sequencing project: providing services to taxonomists for standard genome sequencing and annotation.</title>
        <authorList>
            <consortium name="The Broad Institute Genomics Platform"/>
            <consortium name="The Broad Institute Genome Sequencing Center for Infectious Disease"/>
            <person name="Wu L."/>
            <person name="Ma J."/>
        </authorList>
    </citation>
    <scope>NUCLEOTIDE SEQUENCE [LARGE SCALE GENOMIC DNA]</scope>
    <source>
        <strain evidence="5">CGMCC 1.3240</strain>
    </source>
</reference>
<sequence length="356" mass="40205">MTHTKYRLGVIGLGEGRSIISAAIQSDRFELANVCDISEEACKTRAAEFGLTRYTLNYEDMLKDPEIDIIAIYTPDQLHGLHIKQALDAGKHVIVTKPMLTSLDEAHELLKAAEASGKHLFVGQSSRFFEPMIHQRNDFLAGRHGEIDTVETYYISDSRWFLKKGWSRQNGFSWMYNFMIHAVDLAAWYLPDIEEVFGYGHSSSTNKEYGLTAPDTMRFLMKDAAGRIAQVSGSYTKPALRSVDPGISCTLRGTKGSSRAVYSKLLYHTHFAPEQAVTHSFEDKHPYYFRFEGESHHAGEYQNYIEYFAECLDKGEAPKPGLYEGIRTLAIMAAMERSMETGAPVKVKDILNHYSL</sequence>
<evidence type="ECO:0000256" key="1">
    <source>
        <dbReference type="ARBA" id="ARBA00010928"/>
    </source>
</evidence>
<dbReference type="RefSeq" id="WP_379192345.1">
    <property type="nucleotide sequence ID" value="NZ_JBHSOW010000130.1"/>
</dbReference>
<dbReference type="Gene3D" id="3.30.360.10">
    <property type="entry name" value="Dihydrodipicolinate Reductase, domain 2"/>
    <property type="match status" value="1"/>
</dbReference>
<gene>
    <name evidence="4" type="ORF">ACFPYJ_31725</name>
</gene>
<accession>A0ABW0WAS3</accession>
<organism evidence="4 5">
    <name type="scientific">Paenibacillus solisilvae</name>
    <dbReference type="NCBI Taxonomy" id="2486751"/>
    <lineage>
        <taxon>Bacteria</taxon>
        <taxon>Bacillati</taxon>
        <taxon>Bacillota</taxon>
        <taxon>Bacilli</taxon>
        <taxon>Bacillales</taxon>
        <taxon>Paenibacillaceae</taxon>
        <taxon>Paenibacillus</taxon>
    </lineage>
</organism>
<dbReference type="Pfam" id="PF01408">
    <property type="entry name" value="GFO_IDH_MocA"/>
    <property type="match status" value="1"/>
</dbReference>
<dbReference type="PANTHER" id="PTHR43708:SF8">
    <property type="entry name" value="OXIDOREDUCTASE"/>
    <property type="match status" value="1"/>
</dbReference>
<dbReference type="Proteomes" id="UP001596047">
    <property type="component" value="Unassembled WGS sequence"/>
</dbReference>
<evidence type="ECO:0000313" key="5">
    <source>
        <dbReference type="Proteomes" id="UP001596047"/>
    </source>
</evidence>
<feature type="domain" description="Gfo/Idh/MocA-like oxidoreductase N-terminal" evidence="2">
    <location>
        <begin position="7"/>
        <end position="123"/>
    </location>
</feature>
<dbReference type="PANTHER" id="PTHR43708">
    <property type="entry name" value="CONSERVED EXPRESSED OXIDOREDUCTASE (EUROFUNG)"/>
    <property type="match status" value="1"/>
</dbReference>